<evidence type="ECO:0000313" key="2">
    <source>
        <dbReference type="Proteomes" id="UP000248731"/>
    </source>
</evidence>
<reference evidence="1 2" key="1">
    <citation type="submission" date="2018-06" db="EMBL/GenBank/DDBJ databases">
        <authorList>
            <consortium name="Pathogen Informatics"/>
            <person name="Doyle S."/>
        </authorList>
    </citation>
    <scope>NUCLEOTIDE SEQUENCE [LARGE SCALE GENOMIC DNA]</scope>
    <source>
        <strain evidence="1 2">NCTC7307</strain>
    </source>
</reference>
<proteinExistence type="predicted"/>
<dbReference type="AlphaFoldDB" id="A0A2X4TGZ0"/>
<keyword evidence="2" id="KW-1185">Reference proteome</keyword>
<dbReference type="EMBL" id="LS483466">
    <property type="protein sequence ID" value="SQI26677.1"/>
    <property type="molecule type" value="Genomic_DNA"/>
</dbReference>
<evidence type="ECO:0000313" key="1">
    <source>
        <dbReference type="EMBL" id="SQI26677.1"/>
    </source>
</evidence>
<accession>A0A2X4TGZ0</accession>
<name>A0A2X4TGZ0_SALER</name>
<gene>
    <name evidence="1" type="ORF">NCTC7307_04044</name>
</gene>
<sequence>MQCFLRWCSDEARLFIASDITRYKLGNGKSRMRSIPRRERYRCFRRTKDSTCRYHSPAPQIFDCLELLNQQLYYALPAGIISQVIITTDNYLGYSLSRYLFSGKRTAAFRSLQDISLRIEESSLRQLIVDIESLPVSRVEALSQLRALSRKRSDIQIYLLVSDKATAIAQFIRMAGRFFVLSRRQNMASLRETLLSGSTVPLLSESFSRTDWLMIENLAQGASLKEIARQQRIHYHRVVYRLNQLITLLNLPHRQSFLRLIQQLNVTFPDIF</sequence>
<organism evidence="1 2">
    <name type="scientific">Salmonella enterica subsp. arizonae</name>
    <dbReference type="NCBI Taxonomy" id="59203"/>
    <lineage>
        <taxon>Bacteria</taxon>
        <taxon>Pseudomonadati</taxon>
        <taxon>Pseudomonadota</taxon>
        <taxon>Gammaproteobacteria</taxon>
        <taxon>Enterobacterales</taxon>
        <taxon>Enterobacteriaceae</taxon>
        <taxon>Salmonella</taxon>
    </lineage>
</organism>
<protein>
    <submittedName>
        <fullName evidence="1">Fimbriae Y protein</fullName>
    </submittedName>
</protein>
<dbReference type="Proteomes" id="UP000248731">
    <property type="component" value="Chromosome 1"/>
</dbReference>